<dbReference type="AlphaFoldDB" id="A0A934SR79"/>
<dbReference type="SUPFAM" id="SSF56954">
    <property type="entry name" value="Outer membrane efflux proteins (OEP)"/>
    <property type="match status" value="1"/>
</dbReference>
<keyword evidence="6" id="KW-0472">Membrane</keyword>
<accession>A0A934SR79</accession>
<reference evidence="8" key="1">
    <citation type="submission" date="2021-01" db="EMBL/GenBank/DDBJ databases">
        <title>Genome sequence of strain Noviherbaspirillum sp. DKR-6.</title>
        <authorList>
            <person name="Chaudhary D.K."/>
        </authorList>
    </citation>
    <scope>NUCLEOTIDE SEQUENCE</scope>
    <source>
        <strain evidence="8">DKR-6</strain>
    </source>
</reference>
<evidence type="ECO:0000256" key="5">
    <source>
        <dbReference type="ARBA" id="ARBA00022692"/>
    </source>
</evidence>
<comment type="caution">
    <text evidence="8">The sequence shown here is derived from an EMBL/GenBank/DDBJ whole genome shotgun (WGS) entry which is preliminary data.</text>
</comment>
<evidence type="ECO:0000256" key="3">
    <source>
        <dbReference type="ARBA" id="ARBA00022448"/>
    </source>
</evidence>
<keyword evidence="4" id="KW-1134">Transmembrane beta strand</keyword>
<keyword evidence="9" id="KW-1185">Reference proteome</keyword>
<evidence type="ECO:0000256" key="7">
    <source>
        <dbReference type="ARBA" id="ARBA00023237"/>
    </source>
</evidence>
<keyword evidence="3" id="KW-0813">Transport</keyword>
<evidence type="ECO:0000313" key="9">
    <source>
        <dbReference type="Proteomes" id="UP000622890"/>
    </source>
</evidence>
<dbReference type="PANTHER" id="PTHR30026:SF23">
    <property type="entry name" value="TO APRF-PUTATIVE OUTER MEMBRANE EFFLUX PROTEIN OR SECRETED ALKALINE PHOSPHATASE-RELATED"/>
    <property type="match status" value="1"/>
</dbReference>
<dbReference type="InterPro" id="IPR003423">
    <property type="entry name" value="OMP_efflux"/>
</dbReference>
<comment type="similarity">
    <text evidence="2">Belongs to the outer membrane factor (OMF) (TC 1.B.17) family.</text>
</comment>
<evidence type="ECO:0000313" key="8">
    <source>
        <dbReference type="EMBL" id="MBK4733999.1"/>
    </source>
</evidence>
<gene>
    <name evidence="8" type="ORF">JJB74_05180</name>
</gene>
<keyword evidence="7" id="KW-0998">Cell outer membrane</keyword>
<evidence type="ECO:0000256" key="6">
    <source>
        <dbReference type="ARBA" id="ARBA00023136"/>
    </source>
</evidence>
<dbReference type="GO" id="GO:0015288">
    <property type="term" value="F:porin activity"/>
    <property type="evidence" value="ECO:0007669"/>
    <property type="project" value="TreeGrafter"/>
</dbReference>
<name>A0A934SR79_9BURK</name>
<evidence type="ECO:0000256" key="1">
    <source>
        <dbReference type="ARBA" id="ARBA00004442"/>
    </source>
</evidence>
<evidence type="ECO:0000256" key="4">
    <source>
        <dbReference type="ARBA" id="ARBA00022452"/>
    </source>
</evidence>
<dbReference type="GO" id="GO:0009279">
    <property type="term" value="C:cell outer membrane"/>
    <property type="evidence" value="ECO:0007669"/>
    <property type="project" value="UniProtKB-SubCell"/>
</dbReference>
<sequence>MPDHELFAKPPVIRSLAIPWKTYRLTSEAAQCAAGMLLCSILTGLFWPATARAQDYHGGLLEAIMLAINREPGILASRSQVELEAGLEQQARAEFDTSLLAAVQAARAHTPLAEFSRRPGFEQVDTSNLSYSLGSATKLRSGISIAPVLSVDRVRDNATNFSSPAAGSVALRFTVPVLKGSGQAVTTAAERAARSRLQAAAYSYRHAIASGIARVTNAYWDLLAANRSLALAFESEERSRTLVEDARRLAKGDEIPPSDILQYEAQLERDRATSIAATQAREAARAAFVVAVGLDVTAIDGADPVEDFPEWSRAAAARLPDKPPSGTPQGRSDLLALQRQLEAADILYDAARRDSNSQLDLAFSVGYSGQVENRTPGGSVAALGRPASGLNISLGLNYVLPVQGNALSGVLRQRAAQADQARTGVEALKRSIAANIRAQHAALRSAAQQLELVRSQLRLQTQVFANERKKYALGQTTVLDVLNAEVQLTNDGQREIAARQELAQALVNYRFETGTLLSTDADVQRLNVETLTTVPEPQ</sequence>
<comment type="subcellular location">
    <subcellularLocation>
        <location evidence="1">Cell outer membrane</location>
    </subcellularLocation>
</comment>
<proteinExistence type="inferred from homology"/>
<dbReference type="InterPro" id="IPR051906">
    <property type="entry name" value="TolC-like"/>
</dbReference>
<protein>
    <submittedName>
        <fullName evidence="8">TolC family protein</fullName>
    </submittedName>
</protein>
<evidence type="ECO:0000256" key="2">
    <source>
        <dbReference type="ARBA" id="ARBA00007613"/>
    </source>
</evidence>
<dbReference type="Pfam" id="PF02321">
    <property type="entry name" value="OEP"/>
    <property type="match status" value="1"/>
</dbReference>
<organism evidence="8 9">
    <name type="scientific">Noviherbaspirillum pedocola</name>
    <dbReference type="NCBI Taxonomy" id="2801341"/>
    <lineage>
        <taxon>Bacteria</taxon>
        <taxon>Pseudomonadati</taxon>
        <taxon>Pseudomonadota</taxon>
        <taxon>Betaproteobacteria</taxon>
        <taxon>Burkholderiales</taxon>
        <taxon>Oxalobacteraceae</taxon>
        <taxon>Noviherbaspirillum</taxon>
    </lineage>
</organism>
<dbReference type="GO" id="GO:0015562">
    <property type="term" value="F:efflux transmembrane transporter activity"/>
    <property type="evidence" value="ECO:0007669"/>
    <property type="project" value="InterPro"/>
</dbReference>
<dbReference type="RefSeq" id="WP_200590788.1">
    <property type="nucleotide sequence ID" value="NZ_JAEPBG010000002.1"/>
</dbReference>
<dbReference type="Gene3D" id="1.20.1600.10">
    <property type="entry name" value="Outer membrane efflux proteins (OEP)"/>
    <property type="match status" value="1"/>
</dbReference>
<keyword evidence="5" id="KW-0812">Transmembrane</keyword>
<dbReference type="Proteomes" id="UP000622890">
    <property type="component" value="Unassembled WGS sequence"/>
</dbReference>
<dbReference type="PANTHER" id="PTHR30026">
    <property type="entry name" value="OUTER MEMBRANE PROTEIN TOLC"/>
    <property type="match status" value="1"/>
</dbReference>
<dbReference type="GO" id="GO:1990281">
    <property type="term" value="C:efflux pump complex"/>
    <property type="evidence" value="ECO:0007669"/>
    <property type="project" value="TreeGrafter"/>
</dbReference>
<dbReference type="EMBL" id="JAEPBG010000002">
    <property type="protein sequence ID" value="MBK4733999.1"/>
    <property type="molecule type" value="Genomic_DNA"/>
</dbReference>